<dbReference type="Pfam" id="PF01764">
    <property type="entry name" value="Lipase_3"/>
    <property type="match status" value="1"/>
</dbReference>
<dbReference type="InterPro" id="IPR002921">
    <property type="entry name" value="Fungal_lipase-type"/>
</dbReference>
<dbReference type="EMBL" id="MN739626">
    <property type="protein sequence ID" value="QHT16774.1"/>
    <property type="molecule type" value="Genomic_DNA"/>
</dbReference>
<evidence type="ECO:0000259" key="1">
    <source>
        <dbReference type="Pfam" id="PF01764"/>
    </source>
</evidence>
<sequence length="321" mass="36670">MDQYKQYAISAMLAKFAYSSSDTLGDLWFKMRDSNRDTLSNVFKGVKEVPDFYSDKNTGAYAFSMLKDKTLYFVFRGTNDLQDAMVNIDLIRVPFFEGLKQSHIKVHGGFKKQFDALKDGILKTLSKYMKQVETVQFIGHSLGGALATLFAGHVARFHRGYLDESKHEIKVVCHTFGSPRVGNKHFARWFQENVKSSDCARIMNLRDPVAQMPISAYFQHSSDAMCIMDDLTVKDLPDGKWYWRLANFKMNVCKPVLAHSCDQYIERLMKIYSGMKKVEDVTPVTTPVVAEMKLDEVKINEVIEVKADEVSAVYEVKVNEN</sequence>
<name>A0A6C0DKF8_9ZZZZ</name>
<proteinExistence type="predicted"/>
<dbReference type="PANTHER" id="PTHR45856">
    <property type="entry name" value="ALPHA/BETA-HYDROLASES SUPERFAMILY PROTEIN"/>
    <property type="match status" value="1"/>
</dbReference>
<reference evidence="2" key="1">
    <citation type="journal article" date="2020" name="Nature">
        <title>Giant virus diversity and host interactions through global metagenomics.</title>
        <authorList>
            <person name="Schulz F."/>
            <person name="Roux S."/>
            <person name="Paez-Espino D."/>
            <person name="Jungbluth S."/>
            <person name="Walsh D.A."/>
            <person name="Denef V.J."/>
            <person name="McMahon K.D."/>
            <person name="Konstantinidis K.T."/>
            <person name="Eloe-Fadrosh E.A."/>
            <person name="Kyrpides N.C."/>
            <person name="Woyke T."/>
        </authorList>
    </citation>
    <scope>NUCLEOTIDE SEQUENCE</scope>
    <source>
        <strain evidence="2">GVMAG-M-3300023174-189</strain>
    </source>
</reference>
<feature type="domain" description="Fungal lipase-type" evidence="1">
    <location>
        <begin position="73"/>
        <end position="214"/>
    </location>
</feature>
<dbReference type="InterPro" id="IPR029058">
    <property type="entry name" value="AB_hydrolase_fold"/>
</dbReference>
<dbReference type="AlphaFoldDB" id="A0A6C0DKF8"/>
<dbReference type="Gene3D" id="3.40.50.1820">
    <property type="entry name" value="alpha/beta hydrolase"/>
    <property type="match status" value="1"/>
</dbReference>
<accession>A0A6C0DKF8</accession>
<dbReference type="GO" id="GO:0006629">
    <property type="term" value="P:lipid metabolic process"/>
    <property type="evidence" value="ECO:0007669"/>
    <property type="project" value="InterPro"/>
</dbReference>
<organism evidence="2">
    <name type="scientific">viral metagenome</name>
    <dbReference type="NCBI Taxonomy" id="1070528"/>
    <lineage>
        <taxon>unclassified sequences</taxon>
        <taxon>metagenomes</taxon>
        <taxon>organismal metagenomes</taxon>
    </lineage>
</organism>
<protein>
    <recommendedName>
        <fullName evidence="1">Fungal lipase-type domain-containing protein</fullName>
    </recommendedName>
</protein>
<dbReference type="CDD" id="cd00519">
    <property type="entry name" value="Lipase_3"/>
    <property type="match status" value="1"/>
</dbReference>
<dbReference type="SUPFAM" id="SSF53474">
    <property type="entry name" value="alpha/beta-Hydrolases"/>
    <property type="match status" value="1"/>
</dbReference>
<evidence type="ECO:0000313" key="2">
    <source>
        <dbReference type="EMBL" id="QHT16774.1"/>
    </source>
</evidence>
<dbReference type="PANTHER" id="PTHR45856:SF24">
    <property type="entry name" value="FUNGAL LIPASE-LIKE DOMAIN-CONTAINING PROTEIN"/>
    <property type="match status" value="1"/>
</dbReference>
<dbReference type="InterPro" id="IPR051218">
    <property type="entry name" value="Sec_MonoDiacylglyc_Lipase"/>
</dbReference>